<evidence type="ECO:0000313" key="4">
    <source>
        <dbReference type="Proteomes" id="UP000621266"/>
    </source>
</evidence>
<gene>
    <name evidence="3" type="ORF">GCU69_02570</name>
</gene>
<dbReference type="PANTHER" id="PTHR35526">
    <property type="entry name" value="ANTI-SIGMA-F FACTOR RSBW-RELATED"/>
    <property type="match status" value="1"/>
</dbReference>
<feature type="domain" description="Histidine kinase/HSP90-like ATPase" evidence="2">
    <location>
        <begin position="2"/>
        <end position="117"/>
    </location>
</feature>
<dbReference type="GO" id="GO:0005524">
    <property type="term" value="F:ATP binding"/>
    <property type="evidence" value="ECO:0007669"/>
    <property type="project" value="UniProtKB-KW"/>
</dbReference>
<dbReference type="Pfam" id="PF13581">
    <property type="entry name" value="HATPase_c_2"/>
    <property type="match status" value="1"/>
</dbReference>
<dbReference type="CDD" id="cd16936">
    <property type="entry name" value="HATPase_RsbW-like"/>
    <property type="match status" value="1"/>
</dbReference>
<keyword evidence="3" id="KW-0067">ATP-binding</keyword>
<protein>
    <submittedName>
        <fullName evidence="3">ATP-binding protein</fullName>
    </submittedName>
</protein>
<dbReference type="EMBL" id="WHPN01000048">
    <property type="protein sequence ID" value="KAF4410686.1"/>
    <property type="molecule type" value="Genomic_DNA"/>
</dbReference>
<dbReference type="InterPro" id="IPR003594">
    <property type="entry name" value="HATPase_dom"/>
</dbReference>
<reference evidence="3 4" key="1">
    <citation type="submission" date="2019-10" db="EMBL/GenBank/DDBJ databases">
        <title>Streptomyces tenebrisbrunneis sp.nov., an endogenous actinomycete isolated from of Lycium ruthenicum.</title>
        <authorList>
            <person name="Ma L."/>
        </authorList>
    </citation>
    <scope>NUCLEOTIDE SEQUENCE [LARGE SCALE GENOMIC DNA]</scope>
    <source>
        <strain evidence="3 4">TRM 66187</strain>
    </source>
</reference>
<keyword evidence="1" id="KW-0418">Kinase</keyword>
<sequence length="126" mass="13764">MPALNTSVGKARRRVVTMLREWGVDSRCQADAELVVSELFTNAVRHTDSVKICCDLQIVGARLRLEVTDQGCAEDEPRAKVTDCDEEGGRGLLLVGALADEWGVRPDETGRGQVVWAYLSYGRNGG</sequence>
<keyword evidence="1" id="KW-0723">Serine/threonine-protein kinase</keyword>
<keyword evidence="1" id="KW-0808">Transferase</keyword>
<dbReference type="SUPFAM" id="SSF55874">
    <property type="entry name" value="ATPase domain of HSP90 chaperone/DNA topoisomerase II/histidine kinase"/>
    <property type="match status" value="1"/>
</dbReference>
<dbReference type="PANTHER" id="PTHR35526:SF3">
    <property type="entry name" value="ANTI-SIGMA-F FACTOR RSBW"/>
    <property type="match status" value="1"/>
</dbReference>
<comment type="caution">
    <text evidence="3">The sequence shown here is derived from an EMBL/GenBank/DDBJ whole genome shotgun (WGS) entry which is preliminary data.</text>
</comment>
<evidence type="ECO:0000256" key="1">
    <source>
        <dbReference type="ARBA" id="ARBA00022527"/>
    </source>
</evidence>
<evidence type="ECO:0000259" key="2">
    <source>
        <dbReference type="Pfam" id="PF13581"/>
    </source>
</evidence>
<evidence type="ECO:0000313" key="3">
    <source>
        <dbReference type="EMBL" id="KAF4410686.1"/>
    </source>
</evidence>
<organism evidence="3 4">
    <name type="scientific">Streptomyces lycii</name>
    <dbReference type="NCBI Taxonomy" id="2654337"/>
    <lineage>
        <taxon>Bacteria</taxon>
        <taxon>Bacillati</taxon>
        <taxon>Actinomycetota</taxon>
        <taxon>Actinomycetes</taxon>
        <taxon>Kitasatosporales</taxon>
        <taxon>Streptomycetaceae</taxon>
        <taxon>Streptomyces</taxon>
    </lineage>
</organism>
<proteinExistence type="predicted"/>
<keyword evidence="3" id="KW-0547">Nucleotide-binding</keyword>
<name>A0ABQ7FP32_9ACTN</name>
<accession>A0ABQ7FP32</accession>
<dbReference type="InterPro" id="IPR050267">
    <property type="entry name" value="Anti-sigma-factor_SerPK"/>
</dbReference>
<dbReference type="Proteomes" id="UP000621266">
    <property type="component" value="Unassembled WGS sequence"/>
</dbReference>
<keyword evidence="4" id="KW-1185">Reference proteome</keyword>
<dbReference type="Gene3D" id="3.30.565.10">
    <property type="entry name" value="Histidine kinase-like ATPase, C-terminal domain"/>
    <property type="match status" value="1"/>
</dbReference>
<dbReference type="InterPro" id="IPR036890">
    <property type="entry name" value="HATPase_C_sf"/>
</dbReference>